<feature type="domain" description="RlmI-like PUA" evidence="7">
    <location>
        <begin position="153"/>
        <end position="245"/>
    </location>
</feature>
<sequence length="757" mass="86220">FPPSSSPPSSSPSFSPHYRALTSSSSPSLNTREDSSYDIEEREDRRKSEEEQEREKESGKEESLKKHDKVTFSPGSRLLLSQAENSLLLLHDEREEEKKKSVKDLSGAADRDLSIEEERHLNLVSFEDYQRASPAELSCSGVLRLRIPTGSENFTRRIRRQFPWVFTNEILDVSLYSKDGKVEEEEKEEKVNSKEGEKKISSSSPSSSSSRRPPPCLVVIEDELRERYGFGYFNPDALIAARLISVDTPPEKCLKNDTFFFKKLQASLKRRLAYSRAFKWMGDPKEERERTRGERRFLLQQKETPLSSDCLSSSFSSSSSPFSSGKIDTSCNRSTDEKAYENLLNGNRSLSDSSRYNEREEEEEKSKKKKRKKEKEKEEIERCESEVYCRLVNSEGDEIPGLLVDVYGKFICLQSITRGMDLLLPLVVSALRRLLHPDAIVIRRDHPDRIYEFPDSLSSSHLLSSSDTGDLSTSKISPCFSPPHVITDLPFFPSSVTIKENGCLFPVDLLNSPETGWHLNRRELRKKVASLSHKKKVLDLFAHSASFGITCLHAGQASTCTAVEKNPRSVQLARQAADMNSIACTSDRFNVIEDDVFEWLKKQKSLDKMDRSTKEEKDEIRRESSRDFDIVILDPPSRILHRRDVDAARQDLQNLIELSCARLPKRRKGREGEGDGFLVVLNNEPSRFYSDQVFRTDVSFACSRAGYIGVLHEEGDEGGLDFPRDLRFLRRRGSEASHFRWLTINLIPADAPPSSKV</sequence>
<dbReference type="AlphaFoldDB" id="A0A2C6KQ39"/>
<keyword evidence="8" id="KW-0489">Methyltransferase</keyword>
<feature type="compositionally biased region" description="Pro residues" evidence="5">
    <location>
        <begin position="1"/>
        <end position="10"/>
    </location>
</feature>
<evidence type="ECO:0000313" key="9">
    <source>
        <dbReference type="Proteomes" id="UP000221165"/>
    </source>
</evidence>
<dbReference type="VEuPathDB" id="ToxoDB:CSUI_007550"/>
<dbReference type="OrthoDB" id="269872at2759"/>
<evidence type="ECO:0000259" key="6">
    <source>
        <dbReference type="Pfam" id="PF02475"/>
    </source>
</evidence>
<keyword evidence="4" id="KW-0949">S-adenosyl-L-methionine</keyword>
<evidence type="ECO:0000256" key="3">
    <source>
        <dbReference type="ARBA" id="ARBA00022679"/>
    </source>
</evidence>
<gene>
    <name evidence="8" type="ORF">CSUI_007550</name>
</gene>
<dbReference type="Gene3D" id="3.40.50.150">
    <property type="entry name" value="Vaccinia Virus protein VP39"/>
    <property type="match status" value="1"/>
</dbReference>
<evidence type="ECO:0000256" key="2">
    <source>
        <dbReference type="ARBA" id="ARBA00022490"/>
    </source>
</evidence>
<keyword evidence="3 8" id="KW-0808">Transferase</keyword>
<feature type="region of interest" description="Disordered" evidence="5">
    <location>
        <begin position="182"/>
        <end position="214"/>
    </location>
</feature>
<dbReference type="CDD" id="cd11572">
    <property type="entry name" value="RlmI_M_like"/>
    <property type="match status" value="1"/>
</dbReference>
<dbReference type="Gene3D" id="3.30.750.80">
    <property type="entry name" value="RNA methyltransferase domain (HRMD) like"/>
    <property type="match status" value="1"/>
</dbReference>
<feature type="region of interest" description="Disordered" evidence="5">
    <location>
        <begin position="307"/>
        <end position="377"/>
    </location>
</feature>
<organism evidence="8 9">
    <name type="scientific">Cystoisospora suis</name>
    <dbReference type="NCBI Taxonomy" id="483139"/>
    <lineage>
        <taxon>Eukaryota</taxon>
        <taxon>Sar</taxon>
        <taxon>Alveolata</taxon>
        <taxon>Apicomplexa</taxon>
        <taxon>Conoidasida</taxon>
        <taxon>Coccidia</taxon>
        <taxon>Eucoccidiorida</taxon>
        <taxon>Eimeriorina</taxon>
        <taxon>Sarcocystidae</taxon>
        <taxon>Cystoisospora</taxon>
    </lineage>
</organism>
<keyword evidence="9" id="KW-1185">Reference proteome</keyword>
<dbReference type="Gene3D" id="2.30.130.10">
    <property type="entry name" value="PUA domain"/>
    <property type="match status" value="1"/>
</dbReference>
<dbReference type="PANTHER" id="PTHR42873:SF1">
    <property type="entry name" value="S-ADENOSYLMETHIONINE-DEPENDENT METHYLTRANSFERASE DOMAIN-CONTAINING PROTEIN"/>
    <property type="match status" value="1"/>
</dbReference>
<feature type="compositionally biased region" description="Polar residues" evidence="5">
    <location>
        <begin position="344"/>
        <end position="354"/>
    </location>
</feature>
<dbReference type="Pfam" id="PF02475">
    <property type="entry name" value="TRM5-TYW2_MTfase"/>
    <property type="match status" value="1"/>
</dbReference>
<dbReference type="GO" id="GO:0008168">
    <property type="term" value="F:methyltransferase activity"/>
    <property type="evidence" value="ECO:0007669"/>
    <property type="project" value="UniProtKB-KW"/>
</dbReference>
<feature type="compositionally biased region" description="Low complexity" evidence="5">
    <location>
        <begin position="307"/>
        <end position="324"/>
    </location>
</feature>
<dbReference type="InterPro" id="IPR056743">
    <property type="entry name" value="TRM5-TYW2-like_MTfase"/>
</dbReference>
<evidence type="ECO:0000259" key="7">
    <source>
        <dbReference type="Pfam" id="PF17785"/>
    </source>
</evidence>
<dbReference type="PANTHER" id="PTHR42873">
    <property type="entry name" value="RIBOSOMAL RNA LARGE SUBUNIT METHYLTRANSFERASE"/>
    <property type="match status" value="1"/>
</dbReference>
<feature type="non-terminal residue" evidence="8">
    <location>
        <position position="1"/>
    </location>
</feature>
<comment type="caution">
    <text evidence="8">The sequence shown here is derived from an EMBL/GenBank/DDBJ whole genome shotgun (WGS) entry which is preliminary data.</text>
</comment>
<dbReference type="SUPFAM" id="SSF53335">
    <property type="entry name" value="S-adenosyl-L-methionine-dependent methyltransferases"/>
    <property type="match status" value="1"/>
</dbReference>
<feature type="compositionally biased region" description="Polar residues" evidence="5">
    <location>
        <begin position="21"/>
        <end position="30"/>
    </location>
</feature>
<feature type="compositionally biased region" description="Low complexity" evidence="5">
    <location>
        <begin position="201"/>
        <end position="211"/>
    </location>
</feature>
<dbReference type="EMBL" id="MIGC01004005">
    <property type="protein sequence ID" value="PHJ18625.1"/>
    <property type="molecule type" value="Genomic_DNA"/>
</dbReference>
<evidence type="ECO:0000256" key="1">
    <source>
        <dbReference type="ARBA" id="ARBA00004496"/>
    </source>
</evidence>
<dbReference type="RefSeq" id="XP_067920331.1">
    <property type="nucleotide sequence ID" value="XM_068067695.1"/>
</dbReference>
<dbReference type="GO" id="GO:0032259">
    <property type="term" value="P:methylation"/>
    <property type="evidence" value="ECO:0007669"/>
    <property type="project" value="UniProtKB-KW"/>
</dbReference>
<feature type="region of interest" description="Disordered" evidence="5">
    <location>
        <begin position="1"/>
        <end position="76"/>
    </location>
</feature>
<name>A0A2C6KQ39_9APIC</name>
<comment type="subcellular location">
    <subcellularLocation>
        <location evidence="1">Cytoplasm</location>
    </subcellularLocation>
</comment>
<proteinExistence type="predicted"/>
<protein>
    <submittedName>
        <fullName evidence="8">Ribosomal rna large subunit methyltransferase i</fullName>
    </submittedName>
</protein>
<keyword evidence="2" id="KW-0963">Cytoplasm</keyword>
<accession>A0A2C6KQ39</accession>
<reference evidence="8 9" key="1">
    <citation type="journal article" date="2017" name="Int. J. Parasitol.">
        <title>The genome of the protozoan parasite Cystoisospora suis and a reverse vaccinology approach to identify vaccine candidates.</title>
        <authorList>
            <person name="Palmieri N."/>
            <person name="Shrestha A."/>
            <person name="Ruttkowski B."/>
            <person name="Beck T."/>
            <person name="Vogl C."/>
            <person name="Tomley F."/>
            <person name="Blake D.P."/>
            <person name="Joachim A."/>
        </authorList>
    </citation>
    <scope>NUCLEOTIDE SEQUENCE [LARGE SCALE GENOMIC DNA]</scope>
    <source>
        <strain evidence="8 9">Wien I</strain>
    </source>
</reference>
<feature type="compositionally biased region" description="Basic and acidic residues" evidence="5">
    <location>
        <begin position="42"/>
        <end position="65"/>
    </location>
</feature>
<feature type="domain" description="TRM5/TYW2-like methyltransferase" evidence="6">
    <location>
        <begin position="498"/>
        <end position="603"/>
    </location>
</feature>
<evidence type="ECO:0000256" key="4">
    <source>
        <dbReference type="ARBA" id="ARBA00022691"/>
    </source>
</evidence>
<dbReference type="GO" id="GO:0003723">
    <property type="term" value="F:RNA binding"/>
    <property type="evidence" value="ECO:0007669"/>
    <property type="project" value="InterPro"/>
</dbReference>
<dbReference type="InterPro" id="IPR029063">
    <property type="entry name" value="SAM-dependent_MTases_sf"/>
</dbReference>
<dbReference type="GeneID" id="94430906"/>
<dbReference type="Proteomes" id="UP000221165">
    <property type="component" value="Unassembled WGS sequence"/>
</dbReference>
<dbReference type="InterPro" id="IPR041532">
    <property type="entry name" value="RlmI-like_PUA"/>
</dbReference>
<feature type="compositionally biased region" description="Basic and acidic residues" evidence="5">
    <location>
        <begin position="188"/>
        <end position="200"/>
    </location>
</feature>
<evidence type="ECO:0000313" key="8">
    <source>
        <dbReference type="EMBL" id="PHJ18625.1"/>
    </source>
</evidence>
<dbReference type="Pfam" id="PF17785">
    <property type="entry name" value="PUA_3"/>
    <property type="match status" value="1"/>
</dbReference>
<evidence type="ECO:0000256" key="5">
    <source>
        <dbReference type="SAM" id="MobiDB-lite"/>
    </source>
</evidence>
<dbReference type="InterPro" id="IPR036974">
    <property type="entry name" value="PUA_sf"/>
</dbReference>